<dbReference type="GO" id="GO:0008168">
    <property type="term" value="F:methyltransferase activity"/>
    <property type="evidence" value="ECO:0007669"/>
    <property type="project" value="UniProtKB-KW"/>
</dbReference>
<dbReference type="GO" id="GO:0032259">
    <property type="term" value="P:methylation"/>
    <property type="evidence" value="ECO:0007669"/>
    <property type="project" value="UniProtKB-KW"/>
</dbReference>
<keyword evidence="2" id="KW-0489">Methyltransferase</keyword>
<evidence type="ECO:0000256" key="1">
    <source>
        <dbReference type="SAM" id="MobiDB-lite"/>
    </source>
</evidence>
<dbReference type="RefSeq" id="WP_349428180.1">
    <property type="nucleotide sequence ID" value="NZ_CP151632.1"/>
</dbReference>
<accession>A0AAU6S9N4</accession>
<proteinExistence type="predicted"/>
<name>A0AAU6S9N4_9MICO</name>
<feature type="region of interest" description="Disordered" evidence="1">
    <location>
        <begin position="1"/>
        <end position="20"/>
    </location>
</feature>
<keyword evidence="2" id="KW-0808">Transferase</keyword>
<sequence>MISIHRRSGSTRGRSAAAPGTRNRRLIASLAVGGALVLTATGCSMISPQATTIAYSAAEGTNVYGSGPLEVRNALIVANEDGSEGNFVAAIINRTDDSHTLNVEIGEDGVALTVRVPANTTVSLGSEEDEPLLIEELDALPGTDVTAFFQSGDAEGTLVSVPVLDGSLDYLSALAP</sequence>
<organism evidence="2">
    <name type="scientific">Microbacterium sp. LWS13-1.2</name>
    <dbReference type="NCBI Taxonomy" id="3135264"/>
    <lineage>
        <taxon>Bacteria</taxon>
        <taxon>Bacillati</taxon>
        <taxon>Actinomycetota</taxon>
        <taxon>Actinomycetes</taxon>
        <taxon>Micrococcales</taxon>
        <taxon>Microbacteriaceae</taxon>
        <taxon>Microbacterium</taxon>
    </lineage>
</organism>
<dbReference type="AlphaFoldDB" id="A0AAU6S9N4"/>
<reference evidence="2" key="1">
    <citation type="submission" date="2024-04" db="EMBL/GenBank/DDBJ databases">
        <authorList>
            <person name="Roder T."/>
            <person name="Oberhansli S."/>
            <person name="Kreuzer M."/>
        </authorList>
    </citation>
    <scope>NUCLEOTIDE SEQUENCE</scope>
    <source>
        <strain evidence="2">LWS13-1.2</strain>
    </source>
</reference>
<evidence type="ECO:0000313" key="2">
    <source>
        <dbReference type="EMBL" id="WZO33646.1"/>
    </source>
</evidence>
<feature type="compositionally biased region" description="Low complexity" evidence="1">
    <location>
        <begin position="10"/>
        <end position="20"/>
    </location>
</feature>
<protein>
    <submittedName>
        <fullName evidence="2">DNA modification methylase</fullName>
    </submittedName>
</protein>
<dbReference type="EMBL" id="CP151632">
    <property type="protein sequence ID" value="WZO33646.1"/>
    <property type="molecule type" value="Genomic_DNA"/>
</dbReference>
<gene>
    <name evidence="2" type="ORF">MRBLWS13_001276</name>
</gene>